<dbReference type="AlphaFoldDB" id="A0A4P8XTR8"/>
<reference evidence="4 5" key="1">
    <citation type="submission" date="2019-04" db="EMBL/GenBank/DDBJ databases">
        <authorList>
            <person name="Embree M."/>
            <person name="Gaffney J.R."/>
        </authorList>
    </citation>
    <scope>NUCLEOTIDE SEQUENCE [LARGE SCALE GENOMIC DNA]</scope>
    <source>
        <strain evidence="4 5">JE7A12</strain>
    </source>
</reference>
<dbReference type="InterPro" id="IPR032696">
    <property type="entry name" value="SQ_cyclase_C"/>
</dbReference>
<feature type="domain" description="Squalene cyclase C-terminal" evidence="3">
    <location>
        <begin position="213"/>
        <end position="336"/>
    </location>
</feature>
<keyword evidence="5" id="KW-1185">Reference proteome</keyword>
<dbReference type="Proteomes" id="UP000301475">
    <property type="component" value="Chromosome"/>
</dbReference>
<dbReference type="Gene3D" id="1.50.10.20">
    <property type="match status" value="1"/>
</dbReference>
<dbReference type="KEGG" id="ruj:E5Z56_01970"/>
<keyword evidence="1" id="KW-0175">Coiled coil</keyword>
<accession>A0A4P8XTR8</accession>
<keyword evidence="2" id="KW-1133">Transmembrane helix</keyword>
<keyword evidence="2" id="KW-0812">Transmembrane</keyword>
<evidence type="ECO:0000259" key="3">
    <source>
        <dbReference type="Pfam" id="PF13243"/>
    </source>
</evidence>
<evidence type="ECO:0000256" key="1">
    <source>
        <dbReference type="SAM" id="Coils"/>
    </source>
</evidence>
<sequence length="516" mass="57459">MKMIKKIIPCVIVMVMILSTVTVAYGAESKIYSTKELKTICDNIVNWKKSDQKVSKDSNLFTGEYLTYAGTTNGDWYPIAMNRLGYDDDYNAYLTSLKDYVEKSYKTPQKLSKYKSTEWHRITLSVLACGGNPTDFGKDKDGNSINLIADGTYNRDGLGRQGINGYIWALIALDSNNYSVPSNALNSKESIINSIISAQNSDGGWALTSGDSDVDLTAMALQSLAKNQDYKNVKDSINKALNYLSKSQKSSGGYTSWGTENVESSSQVVIALSALNINAQTDKRFIKGNNTLLSAIMKYKTSDGGFTHSYVNDKDNPTAVAGKSNSMASEQTLLALSSYIRYVNGEKSLYDFTDTISKKSPLTDKDIEKINNLPKDLTTENYGDVLALLEKAQYSKNEKYVSTLKNDKAEIEKIQEKINSINTTINSLYPIDNVKISDKDKIEKVIADYNSLSHYDKTKVSGFDDTERALAVVSEKTRNIIVFAVLTVVAVLLILFVVLRLRKRIKKKKEIDFEEE</sequence>
<dbReference type="InterPro" id="IPR008930">
    <property type="entry name" value="Terpenoid_cyclase/PrenylTrfase"/>
</dbReference>
<feature type="transmembrane region" description="Helical" evidence="2">
    <location>
        <begin position="480"/>
        <end position="499"/>
    </location>
</feature>
<protein>
    <recommendedName>
        <fullName evidence="3">Squalene cyclase C-terminal domain-containing protein</fullName>
    </recommendedName>
</protein>
<dbReference type="SUPFAM" id="SSF48239">
    <property type="entry name" value="Terpenoid cyclases/Protein prenyltransferases"/>
    <property type="match status" value="1"/>
</dbReference>
<dbReference type="Pfam" id="PF13243">
    <property type="entry name" value="SQHop_cyclase_C"/>
    <property type="match status" value="1"/>
</dbReference>
<evidence type="ECO:0000313" key="5">
    <source>
        <dbReference type="Proteomes" id="UP000301475"/>
    </source>
</evidence>
<dbReference type="RefSeq" id="WP_138156295.1">
    <property type="nucleotide sequence ID" value="NZ_CP039381.1"/>
</dbReference>
<dbReference type="CDD" id="cd00688">
    <property type="entry name" value="ISOPREN_C2_like"/>
    <property type="match status" value="1"/>
</dbReference>
<keyword evidence="2" id="KW-0472">Membrane</keyword>
<proteinExistence type="predicted"/>
<dbReference type="OrthoDB" id="411361at2"/>
<evidence type="ECO:0000256" key="2">
    <source>
        <dbReference type="SAM" id="Phobius"/>
    </source>
</evidence>
<name>A0A4P8XTR8_9FIRM</name>
<organism evidence="4 5">
    <name type="scientific">Ruminococcus bovis</name>
    <dbReference type="NCBI Taxonomy" id="2564099"/>
    <lineage>
        <taxon>Bacteria</taxon>
        <taxon>Bacillati</taxon>
        <taxon>Bacillota</taxon>
        <taxon>Clostridia</taxon>
        <taxon>Eubacteriales</taxon>
        <taxon>Oscillospiraceae</taxon>
        <taxon>Ruminococcus</taxon>
    </lineage>
</organism>
<gene>
    <name evidence="4" type="ORF">E5Z56_01970</name>
</gene>
<evidence type="ECO:0000313" key="4">
    <source>
        <dbReference type="EMBL" id="QCT06207.1"/>
    </source>
</evidence>
<dbReference type="SUPFAM" id="SSF58100">
    <property type="entry name" value="Bacterial hemolysins"/>
    <property type="match status" value="1"/>
</dbReference>
<feature type="coiled-coil region" evidence="1">
    <location>
        <begin position="397"/>
        <end position="424"/>
    </location>
</feature>
<dbReference type="EMBL" id="CP039381">
    <property type="protein sequence ID" value="QCT06207.1"/>
    <property type="molecule type" value="Genomic_DNA"/>
</dbReference>